<gene>
    <name evidence="1" type="ORF">IAC35_02075</name>
</gene>
<evidence type="ECO:0000313" key="1">
    <source>
        <dbReference type="EMBL" id="HIT46628.1"/>
    </source>
</evidence>
<accession>A0A9D1KH84</accession>
<proteinExistence type="predicted"/>
<reference evidence="1" key="2">
    <citation type="journal article" date="2021" name="PeerJ">
        <title>Extensive microbial diversity within the chicken gut microbiome revealed by metagenomics and culture.</title>
        <authorList>
            <person name="Gilroy R."/>
            <person name="Ravi A."/>
            <person name="Getino M."/>
            <person name="Pursley I."/>
            <person name="Horton D.L."/>
            <person name="Alikhan N.F."/>
            <person name="Baker D."/>
            <person name="Gharbi K."/>
            <person name="Hall N."/>
            <person name="Watson M."/>
            <person name="Adriaenssens E.M."/>
            <person name="Foster-Nyarko E."/>
            <person name="Jarju S."/>
            <person name="Secka A."/>
            <person name="Antonio M."/>
            <person name="Oren A."/>
            <person name="Chaudhuri R.R."/>
            <person name="La Ragione R."/>
            <person name="Hildebrand F."/>
            <person name="Pallen M.J."/>
        </authorList>
    </citation>
    <scope>NUCLEOTIDE SEQUENCE</scope>
    <source>
        <strain evidence="1">ChiHecec2B26-709</strain>
    </source>
</reference>
<protein>
    <submittedName>
        <fullName evidence="1">Uncharacterized protein</fullName>
    </submittedName>
</protein>
<comment type="caution">
    <text evidence="1">The sequence shown here is derived from an EMBL/GenBank/DDBJ whole genome shotgun (WGS) entry which is preliminary data.</text>
</comment>
<sequence>MKKLICAAAFAASALLCGCEKEGGSGPEQWPSLSDGISASASYLGDCYGTGSGVFTVTLMDEGLVFDDGLQSYIGPGESLSLSLGTPLVGDMSSLKLPAGEYSASEDESHPEGTFCTAGMDRTTLNVYDESGNITVKPVLGGTVVVRESAGMYWISCGLELEDGAYSKEYVGRIRVGNMSSEGFISNLTGNISCPAMGYAEVTYDYGDGAVDNWTLFLANGYSDYDGSFDEGFLIRINTEVSESVPAGYYTVSPSADADAQTAGTITPGNGPFENAAGTWFFSYLRGSQYAQIKSGGLTVSYADDGAARISLTLYDGNGHSVTSSFTGKIIYAN</sequence>
<reference evidence="1" key="1">
    <citation type="submission" date="2020-10" db="EMBL/GenBank/DDBJ databases">
        <authorList>
            <person name="Gilroy R."/>
        </authorList>
    </citation>
    <scope>NUCLEOTIDE SEQUENCE</scope>
    <source>
        <strain evidence="1">ChiHecec2B26-709</strain>
    </source>
</reference>
<dbReference type="EMBL" id="DVLC01000041">
    <property type="protein sequence ID" value="HIT46628.1"/>
    <property type="molecule type" value="Genomic_DNA"/>
</dbReference>
<dbReference type="Proteomes" id="UP000886881">
    <property type="component" value="Unassembled WGS sequence"/>
</dbReference>
<dbReference type="AlphaFoldDB" id="A0A9D1KH84"/>
<evidence type="ECO:0000313" key="2">
    <source>
        <dbReference type="Proteomes" id="UP000886881"/>
    </source>
</evidence>
<name>A0A9D1KH84_9BACT</name>
<organism evidence="1 2">
    <name type="scientific">Candidatus Cryptobacteroides merdipullorum</name>
    <dbReference type="NCBI Taxonomy" id="2840771"/>
    <lineage>
        <taxon>Bacteria</taxon>
        <taxon>Pseudomonadati</taxon>
        <taxon>Bacteroidota</taxon>
        <taxon>Bacteroidia</taxon>
        <taxon>Bacteroidales</taxon>
        <taxon>Candidatus Cryptobacteroides</taxon>
    </lineage>
</organism>
<dbReference type="PROSITE" id="PS51257">
    <property type="entry name" value="PROKAR_LIPOPROTEIN"/>
    <property type="match status" value="1"/>
</dbReference>